<proteinExistence type="predicted"/>
<feature type="transmembrane region" description="Helical" evidence="1">
    <location>
        <begin position="72"/>
        <end position="93"/>
    </location>
</feature>
<dbReference type="RefSeq" id="WP_091400890.1">
    <property type="nucleotide sequence ID" value="NZ_FMCR01000003.1"/>
</dbReference>
<reference evidence="2 3" key="1">
    <citation type="submission" date="2016-06" db="EMBL/GenBank/DDBJ databases">
        <authorList>
            <person name="Kjaerup R.B."/>
            <person name="Dalgaard T.S."/>
            <person name="Juul-Madsen H.R."/>
        </authorList>
    </citation>
    <scope>NUCLEOTIDE SEQUENCE [LARGE SCALE GENOMIC DNA]</scope>
    <source>
        <strain evidence="2 3">DSM 44871</strain>
    </source>
</reference>
<name>A0A1C4XGJ7_9ACTN</name>
<evidence type="ECO:0000256" key="1">
    <source>
        <dbReference type="SAM" id="Phobius"/>
    </source>
</evidence>
<dbReference type="Proteomes" id="UP000198864">
    <property type="component" value="Unassembled WGS sequence"/>
</dbReference>
<dbReference type="EMBL" id="FMCR01000003">
    <property type="protein sequence ID" value="SCF07311.1"/>
    <property type="molecule type" value="Genomic_DNA"/>
</dbReference>
<accession>A0A1C4XGJ7</accession>
<evidence type="ECO:0000313" key="2">
    <source>
        <dbReference type="EMBL" id="SCF07311.1"/>
    </source>
</evidence>
<keyword evidence="1" id="KW-0812">Transmembrane</keyword>
<feature type="transmembrane region" description="Helical" evidence="1">
    <location>
        <begin position="6"/>
        <end position="27"/>
    </location>
</feature>
<keyword evidence="1" id="KW-0472">Membrane</keyword>
<dbReference type="AlphaFoldDB" id="A0A1C4XGJ7"/>
<sequence length="102" mass="11352">MEMWRVVVAIVMGPAVSLVGVALATNFRGVTEWHMRRSMSAASVLRRVPPWRWLPNAPHEERLARFILLDRLIGVAIAMAGVMILVNVGYSVLTGQPMQTVK</sequence>
<organism evidence="2 3">
    <name type="scientific">Micromonospora saelicesensis</name>
    <dbReference type="NCBI Taxonomy" id="285676"/>
    <lineage>
        <taxon>Bacteria</taxon>
        <taxon>Bacillati</taxon>
        <taxon>Actinomycetota</taxon>
        <taxon>Actinomycetes</taxon>
        <taxon>Micromonosporales</taxon>
        <taxon>Micromonosporaceae</taxon>
        <taxon>Micromonospora</taxon>
    </lineage>
</organism>
<gene>
    <name evidence="2" type="ORF">GA0070561_3373</name>
</gene>
<protein>
    <submittedName>
        <fullName evidence="2">Uncharacterized protein</fullName>
    </submittedName>
</protein>
<keyword evidence="1" id="KW-1133">Transmembrane helix</keyword>
<evidence type="ECO:0000313" key="3">
    <source>
        <dbReference type="Proteomes" id="UP000198864"/>
    </source>
</evidence>